<feature type="compositionally biased region" description="Basic and acidic residues" evidence="1">
    <location>
        <begin position="85"/>
        <end position="100"/>
    </location>
</feature>
<name>A0ABV5WBI6_9BACI</name>
<dbReference type="EMBL" id="JBHMAF010000013">
    <property type="protein sequence ID" value="MFB9757521.1"/>
    <property type="molecule type" value="Genomic_DNA"/>
</dbReference>
<feature type="domain" description="Inner membrane protein YgaP-like transmembrane" evidence="2">
    <location>
        <begin position="5"/>
        <end position="66"/>
    </location>
</feature>
<sequence length="140" mass="15344">MFHLKQNIGIVNALIRITIGLTMISLSSAKLVRKPWCFSSKLSIFFGAMKVAEGIVRFCPIVEAMKFGKYMNLPAMSMLTKTNHKQQEDEPSSRGSEKHHSAPSSSNGDKHEAASNNNGYDASDKQVETAIEAILGTKSL</sequence>
<dbReference type="Proteomes" id="UP001589609">
    <property type="component" value="Unassembled WGS sequence"/>
</dbReference>
<proteinExistence type="predicted"/>
<dbReference type="RefSeq" id="WP_379947822.1">
    <property type="nucleotide sequence ID" value="NZ_JAPCYI010000001.1"/>
</dbReference>
<keyword evidence="4" id="KW-1185">Reference proteome</keyword>
<dbReference type="InterPro" id="IPR021309">
    <property type="entry name" value="YgaP-like_TM"/>
</dbReference>
<protein>
    <submittedName>
        <fullName evidence="3">DUF2892 domain-containing protein</fullName>
    </submittedName>
</protein>
<evidence type="ECO:0000256" key="1">
    <source>
        <dbReference type="SAM" id="MobiDB-lite"/>
    </source>
</evidence>
<evidence type="ECO:0000259" key="2">
    <source>
        <dbReference type="Pfam" id="PF11127"/>
    </source>
</evidence>
<gene>
    <name evidence="3" type="ORF">ACFFMS_03040</name>
</gene>
<accession>A0ABV5WBI6</accession>
<evidence type="ECO:0000313" key="4">
    <source>
        <dbReference type="Proteomes" id="UP001589609"/>
    </source>
</evidence>
<reference evidence="3 4" key="1">
    <citation type="submission" date="2024-09" db="EMBL/GenBank/DDBJ databases">
        <authorList>
            <person name="Sun Q."/>
            <person name="Mori K."/>
        </authorList>
    </citation>
    <scope>NUCLEOTIDE SEQUENCE [LARGE SCALE GENOMIC DNA]</scope>
    <source>
        <strain evidence="3 4">JCM 11201</strain>
    </source>
</reference>
<feature type="region of interest" description="Disordered" evidence="1">
    <location>
        <begin position="78"/>
        <end position="124"/>
    </location>
</feature>
<dbReference type="Pfam" id="PF11127">
    <property type="entry name" value="YgaP-like_TM"/>
    <property type="match status" value="1"/>
</dbReference>
<organism evidence="3 4">
    <name type="scientific">Ectobacillus funiculus</name>
    <dbReference type="NCBI Taxonomy" id="137993"/>
    <lineage>
        <taxon>Bacteria</taxon>
        <taxon>Bacillati</taxon>
        <taxon>Bacillota</taxon>
        <taxon>Bacilli</taxon>
        <taxon>Bacillales</taxon>
        <taxon>Bacillaceae</taxon>
        <taxon>Ectobacillus</taxon>
    </lineage>
</organism>
<comment type="caution">
    <text evidence="3">The sequence shown here is derived from an EMBL/GenBank/DDBJ whole genome shotgun (WGS) entry which is preliminary data.</text>
</comment>
<evidence type="ECO:0000313" key="3">
    <source>
        <dbReference type="EMBL" id="MFB9757521.1"/>
    </source>
</evidence>